<name>A0ABV0JUT0_9CYAN</name>
<keyword evidence="2" id="KW-0540">Nuclease</keyword>
<keyword evidence="2" id="KW-0255">Endonuclease</keyword>
<evidence type="ECO:0000259" key="1">
    <source>
        <dbReference type="Pfam" id="PF03372"/>
    </source>
</evidence>
<evidence type="ECO:0000313" key="2">
    <source>
        <dbReference type="EMBL" id="MEP0867166.1"/>
    </source>
</evidence>
<accession>A0ABV0JUT0</accession>
<evidence type="ECO:0000313" key="3">
    <source>
        <dbReference type="Proteomes" id="UP001442494"/>
    </source>
</evidence>
<dbReference type="PANTHER" id="PTHR14859">
    <property type="entry name" value="CALCOFLUOR WHITE HYPERSENSITIVE PROTEIN PRECURSOR"/>
    <property type="match status" value="1"/>
</dbReference>
<sequence>MPEKSLNLQIYSKLPVENTQIKSLGEGRPALLADVTIQGKVVSIIATHPNIPTRNSSFKQRNQQFKAIGDYVREIKNPVVLLGDLNTTMWSPFYQKMVDNAGLINTRQGFGILPTWKTPIPWVYIPLDHCLVSPEIQVKNFRRGRDVGSDHRPVIADIVIPKKP</sequence>
<keyword evidence="3" id="KW-1185">Reference proteome</keyword>
<dbReference type="Gene3D" id="3.60.10.10">
    <property type="entry name" value="Endonuclease/exonuclease/phosphatase"/>
    <property type="match status" value="1"/>
</dbReference>
<gene>
    <name evidence="2" type="ORF">NDI37_22195</name>
</gene>
<proteinExistence type="predicted"/>
<organism evidence="2 3">
    <name type="scientific">Funiculus sociatus GB2-A5</name>
    <dbReference type="NCBI Taxonomy" id="2933946"/>
    <lineage>
        <taxon>Bacteria</taxon>
        <taxon>Bacillati</taxon>
        <taxon>Cyanobacteriota</taxon>
        <taxon>Cyanophyceae</taxon>
        <taxon>Coleofasciculales</taxon>
        <taxon>Coleofasciculaceae</taxon>
        <taxon>Funiculus</taxon>
    </lineage>
</organism>
<comment type="caution">
    <text evidence="2">The sequence shown here is derived from an EMBL/GenBank/DDBJ whole genome shotgun (WGS) entry which is preliminary data.</text>
</comment>
<reference evidence="2 3" key="1">
    <citation type="submission" date="2022-04" db="EMBL/GenBank/DDBJ databases">
        <title>Positive selection, recombination, and allopatry shape intraspecific diversity of widespread and dominant cyanobacteria.</title>
        <authorList>
            <person name="Wei J."/>
            <person name="Shu W."/>
            <person name="Hu C."/>
        </authorList>
    </citation>
    <scope>NUCLEOTIDE SEQUENCE [LARGE SCALE GENOMIC DNA]</scope>
    <source>
        <strain evidence="2 3">GB2-A5</strain>
    </source>
</reference>
<dbReference type="GO" id="GO:0004519">
    <property type="term" value="F:endonuclease activity"/>
    <property type="evidence" value="ECO:0007669"/>
    <property type="project" value="UniProtKB-KW"/>
</dbReference>
<dbReference type="InterPro" id="IPR051916">
    <property type="entry name" value="GPI-anchor_lipid_remodeler"/>
</dbReference>
<protein>
    <submittedName>
        <fullName evidence="2">Endonuclease/exonuclease/phosphatase family protein</fullName>
    </submittedName>
</protein>
<keyword evidence="2" id="KW-0378">Hydrolase</keyword>
<dbReference type="SUPFAM" id="SSF56219">
    <property type="entry name" value="DNase I-like"/>
    <property type="match status" value="1"/>
</dbReference>
<dbReference type="InterPro" id="IPR036691">
    <property type="entry name" value="Endo/exonu/phosph_ase_sf"/>
</dbReference>
<dbReference type="InterPro" id="IPR005135">
    <property type="entry name" value="Endo/exonuclease/phosphatase"/>
</dbReference>
<dbReference type="EMBL" id="JAMPKK010000061">
    <property type="protein sequence ID" value="MEP0867166.1"/>
    <property type="molecule type" value="Genomic_DNA"/>
</dbReference>
<dbReference type="Pfam" id="PF03372">
    <property type="entry name" value="Exo_endo_phos"/>
    <property type="match status" value="1"/>
</dbReference>
<dbReference type="Proteomes" id="UP001442494">
    <property type="component" value="Unassembled WGS sequence"/>
</dbReference>
<feature type="domain" description="Endonuclease/exonuclease/phosphatase" evidence="1">
    <location>
        <begin position="10"/>
        <end position="151"/>
    </location>
</feature>
<dbReference type="PANTHER" id="PTHR14859:SF15">
    <property type="entry name" value="ENDONUCLEASE_EXONUCLEASE_PHOSPHATASE DOMAIN-CONTAINING PROTEIN"/>
    <property type="match status" value="1"/>
</dbReference>